<accession>A0ABD0NCZ0</accession>
<evidence type="ECO:0000259" key="1">
    <source>
        <dbReference type="PROSITE" id="PS50835"/>
    </source>
</evidence>
<reference evidence="2 3" key="1">
    <citation type="submission" date="2024-05" db="EMBL/GenBank/DDBJ databases">
        <title>Genome sequencing and assembly of Indian major carp, Cirrhinus mrigala (Hamilton, 1822).</title>
        <authorList>
            <person name="Mohindra V."/>
            <person name="Chowdhury L.M."/>
            <person name="Lal K."/>
            <person name="Jena J.K."/>
        </authorList>
    </citation>
    <scope>NUCLEOTIDE SEQUENCE [LARGE SCALE GENOMIC DNA]</scope>
    <source>
        <strain evidence="2">CM1030</strain>
        <tissue evidence="2">Blood</tissue>
    </source>
</reference>
<feature type="non-terminal residue" evidence="2">
    <location>
        <position position="57"/>
    </location>
</feature>
<feature type="domain" description="Ig-like" evidence="1">
    <location>
        <begin position="1"/>
        <end position="57"/>
    </location>
</feature>
<keyword evidence="3" id="KW-1185">Reference proteome</keyword>
<feature type="non-terminal residue" evidence="2">
    <location>
        <position position="1"/>
    </location>
</feature>
<comment type="caution">
    <text evidence="2">The sequence shown here is derived from an EMBL/GenBank/DDBJ whole genome shotgun (WGS) entry which is preliminary data.</text>
</comment>
<proteinExistence type="predicted"/>
<dbReference type="InterPro" id="IPR036179">
    <property type="entry name" value="Ig-like_dom_sf"/>
</dbReference>
<organism evidence="2 3">
    <name type="scientific">Cirrhinus mrigala</name>
    <name type="common">Mrigala</name>
    <dbReference type="NCBI Taxonomy" id="683832"/>
    <lineage>
        <taxon>Eukaryota</taxon>
        <taxon>Metazoa</taxon>
        <taxon>Chordata</taxon>
        <taxon>Craniata</taxon>
        <taxon>Vertebrata</taxon>
        <taxon>Euteleostomi</taxon>
        <taxon>Actinopterygii</taxon>
        <taxon>Neopterygii</taxon>
        <taxon>Teleostei</taxon>
        <taxon>Ostariophysi</taxon>
        <taxon>Cypriniformes</taxon>
        <taxon>Cyprinidae</taxon>
        <taxon>Labeoninae</taxon>
        <taxon>Labeonini</taxon>
        <taxon>Cirrhinus</taxon>
    </lineage>
</organism>
<dbReference type="AlphaFoldDB" id="A0ABD0NCZ0"/>
<dbReference type="SUPFAM" id="SSF48726">
    <property type="entry name" value="Immunoglobulin"/>
    <property type="match status" value="1"/>
</dbReference>
<sequence>LNCKMSGDGWEYHWYKDSKLRIINPELTIDSASLTNAGDYHCKAKRGDFSVDSETVQ</sequence>
<gene>
    <name evidence="2" type="ORF">M9458_046842</name>
</gene>
<dbReference type="Proteomes" id="UP001529510">
    <property type="component" value="Unassembled WGS sequence"/>
</dbReference>
<dbReference type="InterPro" id="IPR013783">
    <property type="entry name" value="Ig-like_fold"/>
</dbReference>
<dbReference type="CDD" id="cd00096">
    <property type="entry name" value="Ig"/>
    <property type="match status" value="1"/>
</dbReference>
<dbReference type="PROSITE" id="PS50835">
    <property type="entry name" value="IG_LIKE"/>
    <property type="match status" value="1"/>
</dbReference>
<name>A0ABD0NCZ0_CIRMR</name>
<dbReference type="EMBL" id="JAMKFB020000023">
    <property type="protein sequence ID" value="KAL0158766.1"/>
    <property type="molecule type" value="Genomic_DNA"/>
</dbReference>
<dbReference type="Gene3D" id="2.60.40.10">
    <property type="entry name" value="Immunoglobulins"/>
    <property type="match status" value="1"/>
</dbReference>
<dbReference type="Pfam" id="PF13895">
    <property type="entry name" value="Ig_2"/>
    <property type="match status" value="1"/>
</dbReference>
<evidence type="ECO:0000313" key="2">
    <source>
        <dbReference type="EMBL" id="KAL0158766.1"/>
    </source>
</evidence>
<evidence type="ECO:0000313" key="3">
    <source>
        <dbReference type="Proteomes" id="UP001529510"/>
    </source>
</evidence>
<dbReference type="InterPro" id="IPR007110">
    <property type="entry name" value="Ig-like_dom"/>
</dbReference>
<protein>
    <recommendedName>
        <fullName evidence="1">Ig-like domain-containing protein</fullName>
    </recommendedName>
</protein>